<keyword evidence="1" id="KW-0863">Zinc-finger</keyword>
<dbReference type="Proteomes" id="UP001341840">
    <property type="component" value="Unassembled WGS sequence"/>
</dbReference>
<feature type="transmembrane region" description="Helical" evidence="2">
    <location>
        <begin position="94"/>
        <end position="121"/>
    </location>
</feature>
<accession>A0ABU6Z4P1</accession>
<dbReference type="PROSITE" id="PS50966">
    <property type="entry name" value="ZF_SWIM"/>
    <property type="match status" value="1"/>
</dbReference>
<gene>
    <name evidence="4" type="ORF">PIB30_008546</name>
</gene>
<protein>
    <recommendedName>
        <fullName evidence="3">SWIM-type domain-containing protein</fullName>
    </recommendedName>
</protein>
<keyword evidence="5" id="KW-1185">Reference proteome</keyword>
<evidence type="ECO:0000259" key="3">
    <source>
        <dbReference type="PROSITE" id="PS50966"/>
    </source>
</evidence>
<name>A0ABU6Z4P1_9FABA</name>
<sequence length="132" mass="14756">MAGNTHPRKLYQRLMQSSALKQQGRGVPATLSSTCSDSSSKWEMVCLDVDANNNIVTNSCKCLSKDTTCFQFQSSSCTHLLAIHIPENYINRGIVLPILASINLVSNTFLNFSHLVVLIFYNLYFSNFSLEQ</sequence>
<dbReference type="InterPro" id="IPR007527">
    <property type="entry name" value="Znf_SWIM"/>
</dbReference>
<evidence type="ECO:0000256" key="2">
    <source>
        <dbReference type="SAM" id="Phobius"/>
    </source>
</evidence>
<evidence type="ECO:0000313" key="4">
    <source>
        <dbReference type="EMBL" id="MED6216560.1"/>
    </source>
</evidence>
<evidence type="ECO:0000313" key="5">
    <source>
        <dbReference type="Proteomes" id="UP001341840"/>
    </source>
</evidence>
<dbReference type="EMBL" id="JASCZI010271879">
    <property type="protein sequence ID" value="MED6216560.1"/>
    <property type="molecule type" value="Genomic_DNA"/>
</dbReference>
<keyword evidence="1" id="KW-0862">Zinc</keyword>
<proteinExistence type="predicted"/>
<keyword evidence="1" id="KW-0479">Metal-binding</keyword>
<feature type="domain" description="SWIM-type" evidence="3">
    <location>
        <begin position="45"/>
        <end position="88"/>
    </location>
</feature>
<keyword evidence="2" id="KW-1133">Transmembrane helix</keyword>
<keyword evidence="2" id="KW-0812">Transmembrane</keyword>
<organism evidence="4 5">
    <name type="scientific">Stylosanthes scabra</name>
    <dbReference type="NCBI Taxonomy" id="79078"/>
    <lineage>
        <taxon>Eukaryota</taxon>
        <taxon>Viridiplantae</taxon>
        <taxon>Streptophyta</taxon>
        <taxon>Embryophyta</taxon>
        <taxon>Tracheophyta</taxon>
        <taxon>Spermatophyta</taxon>
        <taxon>Magnoliopsida</taxon>
        <taxon>eudicotyledons</taxon>
        <taxon>Gunneridae</taxon>
        <taxon>Pentapetalae</taxon>
        <taxon>rosids</taxon>
        <taxon>fabids</taxon>
        <taxon>Fabales</taxon>
        <taxon>Fabaceae</taxon>
        <taxon>Papilionoideae</taxon>
        <taxon>50 kb inversion clade</taxon>
        <taxon>dalbergioids sensu lato</taxon>
        <taxon>Dalbergieae</taxon>
        <taxon>Pterocarpus clade</taxon>
        <taxon>Stylosanthes</taxon>
    </lineage>
</organism>
<evidence type="ECO:0000256" key="1">
    <source>
        <dbReference type="PROSITE-ProRule" id="PRU00325"/>
    </source>
</evidence>
<keyword evidence="2" id="KW-0472">Membrane</keyword>
<reference evidence="4 5" key="1">
    <citation type="journal article" date="2023" name="Plants (Basel)">
        <title>Bridging the Gap: Combining Genomics and Transcriptomics Approaches to Understand Stylosanthes scabra, an Orphan Legume from the Brazilian Caatinga.</title>
        <authorList>
            <person name="Ferreira-Neto J.R.C."/>
            <person name="da Silva M.D."/>
            <person name="Binneck E."/>
            <person name="de Melo N.F."/>
            <person name="da Silva R.H."/>
            <person name="de Melo A.L.T.M."/>
            <person name="Pandolfi V."/>
            <person name="Bustamante F.O."/>
            <person name="Brasileiro-Vidal A.C."/>
            <person name="Benko-Iseppon A.M."/>
        </authorList>
    </citation>
    <scope>NUCLEOTIDE SEQUENCE [LARGE SCALE GENOMIC DNA]</scope>
    <source>
        <tissue evidence="4">Leaves</tissue>
    </source>
</reference>
<comment type="caution">
    <text evidence="4">The sequence shown here is derived from an EMBL/GenBank/DDBJ whole genome shotgun (WGS) entry which is preliminary data.</text>
</comment>